<dbReference type="Proteomes" id="UP000050417">
    <property type="component" value="Unassembled WGS sequence"/>
</dbReference>
<gene>
    <name evidence="1" type="ORF">ADN00_16835</name>
</gene>
<dbReference type="EMBL" id="LGCL01000041">
    <property type="protein sequence ID" value="KPL71371.1"/>
    <property type="molecule type" value="Genomic_DNA"/>
</dbReference>
<accession>A0A0P6XJE5</accession>
<keyword evidence="2" id="KW-1185">Reference proteome</keyword>
<comment type="caution">
    <text evidence="1">The sequence shown here is derived from an EMBL/GenBank/DDBJ whole genome shotgun (WGS) entry which is preliminary data.</text>
</comment>
<sequence>MAYEAWVKIKSRYCDRAGCKVSLEAHMVFPASWMPETPPRRVGLRCNHGMICNEKEQTACRWSGTNPAYDPFLE</sequence>
<evidence type="ECO:0000313" key="2">
    <source>
        <dbReference type="Proteomes" id="UP000050417"/>
    </source>
</evidence>
<protein>
    <submittedName>
        <fullName evidence="1">Uncharacterized protein</fullName>
    </submittedName>
</protein>
<organism evidence="1 2">
    <name type="scientific">Ornatilinea apprima</name>
    <dbReference type="NCBI Taxonomy" id="1134406"/>
    <lineage>
        <taxon>Bacteria</taxon>
        <taxon>Bacillati</taxon>
        <taxon>Chloroflexota</taxon>
        <taxon>Anaerolineae</taxon>
        <taxon>Anaerolineales</taxon>
        <taxon>Anaerolineaceae</taxon>
        <taxon>Ornatilinea</taxon>
    </lineage>
</organism>
<proteinExistence type="predicted"/>
<dbReference type="STRING" id="1134406.ADN00_16835"/>
<reference evidence="1 2" key="1">
    <citation type="submission" date="2015-07" db="EMBL/GenBank/DDBJ databases">
        <title>Genome sequence of Ornatilinea apprima DSM 23815.</title>
        <authorList>
            <person name="Hemp J."/>
            <person name="Ward L.M."/>
            <person name="Pace L.A."/>
            <person name="Fischer W.W."/>
        </authorList>
    </citation>
    <scope>NUCLEOTIDE SEQUENCE [LARGE SCALE GENOMIC DNA]</scope>
    <source>
        <strain evidence="1 2">P3M-1</strain>
    </source>
</reference>
<dbReference type="RefSeq" id="WP_075064216.1">
    <property type="nucleotide sequence ID" value="NZ_LGCL01000041.1"/>
</dbReference>
<dbReference type="AlphaFoldDB" id="A0A0P6XJE5"/>
<name>A0A0P6XJE5_9CHLR</name>
<dbReference type="OrthoDB" id="164381at2"/>
<evidence type="ECO:0000313" key="1">
    <source>
        <dbReference type="EMBL" id="KPL71371.1"/>
    </source>
</evidence>